<evidence type="ECO:0000313" key="1">
    <source>
        <dbReference type="EMBL" id="GFR31874.1"/>
    </source>
</evidence>
<keyword evidence="1" id="KW-0548">Nucleotidyltransferase</keyword>
<reference evidence="1" key="1">
    <citation type="submission" date="2020-07" db="EMBL/GenBank/DDBJ databases">
        <title>Multicomponent nature underlies the extraordinary mechanical properties of spider dragline silk.</title>
        <authorList>
            <person name="Kono N."/>
            <person name="Nakamura H."/>
            <person name="Mori M."/>
            <person name="Yoshida Y."/>
            <person name="Ohtoshi R."/>
            <person name="Malay A.D."/>
            <person name="Moran D.A.P."/>
            <person name="Tomita M."/>
            <person name="Numata K."/>
            <person name="Arakawa K."/>
        </authorList>
    </citation>
    <scope>NUCLEOTIDE SEQUENCE</scope>
</reference>
<dbReference type="EMBL" id="BMAO01019648">
    <property type="protein sequence ID" value="GFR31874.1"/>
    <property type="molecule type" value="Genomic_DNA"/>
</dbReference>
<keyword evidence="2" id="KW-1185">Reference proteome</keyword>
<dbReference type="Proteomes" id="UP000887116">
    <property type="component" value="Unassembled WGS sequence"/>
</dbReference>
<dbReference type="OrthoDB" id="6435936at2759"/>
<accession>A0A8X6HXY0</accession>
<dbReference type="AlphaFoldDB" id="A0A8X6HXY0"/>
<name>A0A8X6HXY0_TRICU</name>
<keyword evidence="1" id="KW-0808">Transferase</keyword>
<gene>
    <name evidence="1" type="primary">RTase_69</name>
    <name evidence="1" type="ORF">TNCT_214041</name>
</gene>
<protein>
    <submittedName>
        <fullName evidence="1">Putative RNA-directed DNA polymerase from transposon BS</fullName>
    </submittedName>
</protein>
<sequence>MTVNTSKTVFQIFTLSPKPKAIQLFYGDYQLQRTKEATYLEIVLDSRLSWNKQASRVQAVGKIRNGMIKRLSGVKWGTTQDLLCTTYKSYIRPAIEYGSELLVTASEVVQNKIETVQNNPLRIITGGAFSTPILAMQLQENIESLTFRRKVGTLKLIERLMRHGDFWRNYNPADRRLKSQPTFLHVTKELSTDFDIPSPNRQPLVETGKFLRHLSPACYNSYLMLPVNKRSCIDTELRMAALATISKRFPETHWLHVYTDGSAAGANHSAGAGIYSRYFSISRAVGGNCTNYDGVLTMRAAVHMALTEVPLFCYPKRLAPACEFSISGCCPNRASSPRRRAVKSPSAAYLSLSARNRWRVEEGCTILVGSSPTVTSVVRRGRILPGSYPCFLETGRTFARSEVQW</sequence>
<proteinExistence type="predicted"/>
<keyword evidence="1" id="KW-0695">RNA-directed DNA polymerase</keyword>
<comment type="caution">
    <text evidence="1">The sequence shown here is derived from an EMBL/GenBank/DDBJ whole genome shotgun (WGS) entry which is preliminary data.</text>
</comment>
<evidence type="ECO:0000313" key="2">
    <source>
        <dbReference type="Proteomes" id="UP000887116"/>
    </source>
</evidence>
<organism evidence="1 2">
    <name type="scientific">Trichonephila clavata</name>
    <name type="common">Joro spider</name>
    <name type="synonym">Nephila clavata</name>
    <dbReference type="NCBI Taxonomy" id="2740835"/>
    <lineage>
        <taxon>Eukaryota</taxon>
        <taxon>Metazoa</taxon>
        <taxon>Ecdysozoa</taxon>
        <taxon>Arthropoda</taxon>
        <taxon>Chelicerata</taxon>
        <taxon>Arachnida</taxon>
        <taxon>Araneae</taxon>
        <taxon>Araneomorphae</taxon>
        <taxon>Entelegynae</taxon>
        <taxon>Araneoidea</taxon>
        <taxon>Nephilidae</taxon>
        <taxon>Trichonephila</taxon>
    </lineage>
</organism>
<dbReference type="GO" id="GO:0003964">
    <property type="term" value="F:RNA-directed DNA polymerase activity"/>
    <property type="evidence" value="ECO:0007669"/>
    <property type="project" value="UniProtKB-KW"/>
</dbReference>